<keyword evidence="5" id="KW-1015">Disulfide bond</keyword>
<organism evidence="6 7">
    <name type="scientific">Caenorhabditis nigoni</name>
    <dbReference type="NCBI Taxonomy" id="1611254"/>
    <lineage>
        <taxon>Eukaryota</taxon>
        <taxon>Metazoa</taxon>
        <taxon>Ecdysozoa</taxon>
        <taxon>Nematoda</taxon>
        <taxon>Chromadorea</taxon>
        <taxon>Rhabditida</taxon>
        <taxon>Rhabditina</taxon>
        <taxon>Rhabditomorpha</taxon>
        <taxon>Rhabditoidea</taxon>
        <taxon>Rhabditidae</taxon>
        <taxon>Peloderinae</taxon>
        <taxon>Caenorhabditis</taxon>
    </lineage>
</organism>
<keyword evidence="3" id="KW-0964">Secreted</keyword>
<evidence type="ECO:0000313" key="6">
    <source>
        <dbReference type="EMBL" id="PIC49613.1"/>
    </source>
</evidence>
<keyword evidence="7" id="KW-1185">Reference proteome</keyword>
<dbReference type="Proteomes" id="UP000230233">
    <property type="component" value="Chromosome II"/>
</dbReference>
<dbReference type="OrthoDB" id="10402544at2759"/>
<dbReference type="AlphaFoldDB" id="A0A2G5VCX5"/>
<dbReference type="GO" id="GO:0005576">
    <property type="term" value="C:extracellular region"/>
    <property type="evidence" value="ECO:0007669"/>
    <property type="project" value="UniProtKB-SubCell"/>
</dbReference>
<proteinExistence type="inferred from homology"/>
<comment type="caution">
    <text evidence="6">The sequence shown here is derived from an EMBL/GenBank/DDBJ whole genome shotgun (WGS) entry which is preliminary data.</text>
</comment>
<dbReference type="Pfam" id="PF03488">
    <property type="entry name" value="Ins_beta"/>
    <property type="match status" value="1"/>
</dbReference>
<protein>
    <submittedName>
        <fullName evidence="6">Uncharacterized protein</fullName>
    </submittedName>
</protein>
<comment type="similarity">
    <text evidence="2">Belongs to the insulin family.</text>
</comment>
<evidence type="ECO:0000313" key="7">
    <source>
        <dbReference type="Proteomes" id="UP000230233"/>
    </source>
</evidence>
<evidence type="ECO:0000256" key="3">
    <source>
        <dbReference type="ARBA" id="ARBA00022525"/>
    </source>
</evidence>
<evidence type="ECO:0000256" key="5">
    <source>
        <dbReference type="ARBA" id="ARBA00023157"/>
    </source>
</evidence>
<accession>A0A2G5VCX5</accession>
<reference evidence="7" key="1">
    <citation type="submission" date="2017-10" db="EMBL/GenBank/DDBJ databases">
        <title>Rapid genome shrinkage in a self-fertile nematode reveals novel sperm competition proteins.</title>
        <authorList>
            <person name="Yin D."/>
            <person name="Schwarz E.M."/>
            <person name="Thomas C.G."/>
            <person name="Felde R.L."/>
            <person name="Korf I.F."/>
            <person name="Cutter A.D."/>
            <person name="Schartner C.M."/>
            <person name="Ralston E.J."/>
            <person name="Meyer B.J."/>
            <person name="Haag E.S."/>
        </authorList>
    </citation>
    <scope>NUCLEOTIDE SEQUENCE [LARGE SCALE GENOMIC DNA]</scope>
    <source>
        <strain evidence="7">JU1422</strain>
    </source>
</reference>
<keyword evidence="4" id="KW-0732">Signal</keyword>
<evidence type="ECO:0000256" key="2">
    <source>
        <dbReference type="ARBA" id="ARBA00009034"/>
    </source>
</evidence>
<evidence type="ECO:0000256" key="1">
    <source>
        <dbReference type="ARBA" id="ARBA00004613"/>
    </source>
</evidence>
<dbReference type="EMBL" id="PDUG01000002">
    <property type="protein sequence ID" value="PIC49613.1"/>
    <property type="molecule type" value="Genomic_DNA"/>
</dbReference>
<name>A0A2G5VCX5_9PELO</name>
<dbReference type="InterPro" id="IPR052335">
    <property type="entry name" value="Insulin-like_regulatory"/>
</dbReference>
<dbReference type="GO" id="GO:0005179">
    <property type="term" value="F:hormone activity"/>
    <property type="evidence" value="ECO:0007669"/>
    <property type="project" value="InterPro"/>
</dbReference>
<dbReference type="InterPro" id="IPR003235">
    <property type="entry name" value="Nem_insulin-like_b-type"/>
</dbReference>
<comment type="subcellular location">
    <subcellularLocation>
        <location evidence="1">Secreted</location>
    </subcellularLocation>
</comment>
<dbReference type="Gene3D" id="1.10.100.10">
    <property type="entry name" value="Insulin-like"/>
    <property type="match status" value="1"/>
</dbReference>
<dbReference type="PANTHER" id="PTHR33893:SF15">
    <property type="entry name" value="INSULIN RELATED"/>
    <property type="match status" value="1"/>
</dbReference>
<gene>
    <name evidence="6" type="primary">Cnig_chr_II.g8161</name>
    <name evidence="6" type="ORF">B9Z55_008161</name>
</gene>
<sequence>MLSYLLHPRAHNHKHKRRCGVSGLRKLEAVCPDFCSVEGNQIVHDMCSMKLSDEDIKMRCCPDTLE</sequence>
<evidence type="ECO:0000256" key="4">
    <source>
        <dbReference type="ARBA" id="ARBA00022729"/>
    </source>
</evidence>
<dbReference type="PANTHER" id="PTHR33893">
    <property type="entry name" value="INSULIN RELATED-RELATED-RELATED"/>
    <property type="match status" value="1"/>
</dbReference>